<reference evidence="8" key="1">
    <citation type="journal article" date="2019" name="Int. J. Syst. Evol. Microbiol.">
        <title>The Global Catalogue of Microorganisms (GCM) 10K type strain sequencing project: providing services to taxonomists for standard genome sequencing and annotation.</title>
        <authorList>
            <consortium name="The Broad Institute Genomics Platform"/>
            <consortium name="The Broad Institute Genome Sequencing Center for Infectious Disease"/>
            <person name="Wu L."/>
            <person name="Ma J."/>
        </authorList>
    </citation>
    <scope>NUCLEOTIDE SEQUENCE [LARGE SCALE GENOMIC DNA]</scope>
    <source>
        <strain evidence="8">CGMCC 1.15111</strain>
    </source>
</reference>
<proteinExistence type="inferred from homology"/>
<dbReference type="NCBIfam" id="TIGR00195">
    <property type="entry name" value="exoDNase_III"/>
    <property type="match status" value="1"/>
</dbReference>
<comment type="similarity">
    <text evidence="2">Belongs to the DNA repair enzymes AP/ExoA family.</text>
</comment>
<evidence type="ECO:0000259" key="6">
    <source>
        <dbReference type="Pfam" id="PF03372"/>
    </source>
</evidence>
<feature type="domain" description="Endonuclease/exonuclease/phosphatase" evidence="6">
    <location>
        <begin position="4"/>
        <end position="228"/>
    </location>
</feature>
<dbReference type="InterPro" id="IPR020847">
    <property type="entry name" value="AP_endonuclease_F1_BS"/>
</dbReference>
<dbReference type="InterPro" id="IPR036691">
    <property type="entry name" value="Endo/exonu/phosph_ase_sf"/>
</dbReference>
<dbReference type="NCBIfam" id="TIGR00633">
    <property type="entry name" value="xth"/>
    <property type="match status" value="1"/>
</dbReference>
<comment type="cofactor">
    <cofactor evidence="1">
        <name>Mg(2+)</name>
        <dbReference type="ChEBI" id="CHEBI:18420"/>
    </cofactor>
</comment>
<keyword evidence="8" id="KW-1185">Reference proteome</keyword>
<evidence type="ECO:0000256" key="4">
    <source>
        <dbReference type="ARBA" id="ARBA00022801"/>
    </source>
</evidence>
<keyword evidence="3" id="KW-0479">Metal-binding</keyword>
<dbReference type="Gene3D" id="3.60.10.10">
    <property type="entry name" value="Endonuclease/exonuclease/phosphatase"/>
    <property type="match status" value="1"/>
</dbReference>
<evidence type="ECO:0000313" key="7">
    <source>
        <dbReference type="EMBL" id="GHE54957.1"/>
    </source>
</evidence>
<dbReference type="PANTHER" id="PTHR22748:SF6">
    <property type="entry name" value="DNA-(APURINIC OR APYRIMIDINIC SITE) ENDONUCLEASE"/>
    <property type="match status" value="1"/>
</dbReference>
<dbReference type="InterPro" id="IPR004808">
    <property type="entry name" value="AP_endonuc_1"/>
</dbReference>
<gene>
    <name evidence="7" type="ORF">GCM10011340_07070</name>
</gene>
<name>A0ABQ3I192_9BACT</name>
<dbReference type="PROSITE" id="PS00726">
    <property type="entry name" value="AP_NUCLEASE_F1_1"/>
    <property type="match status" value="1"/>
</dbReference>
<dbReference type="PROSITE" id="PS51435">
    <property type="entry name" value="AP_NUCLEASE_F1_4"/>
    <property type="match status" value="1"/>
</dbReference>
<evidence type="ECO:0000256" key="1">
    <source>
        <dbReference type="ARBA" id="ARBA00001946"/>
    </source>
</evidence>
<dbReference type="Pfam" id="PF03372">
    <property type="entry name" value="Exo_endo_phos"/>
    <property type="match status" value="1"/>
</dbReference>
<comment type="caution">
    <text evidence="7">The sequence shown here is derived from an EMBL/GenBank/DDBJ whole genome shotgun (WGS) entry which is preliminary data.</text>
</comment>
<dbReference type="CDD" id="cd10281">
    <property type="entry name" value="Nape_like_AP-endo"/>
    <property type="match status" value="1"/>
</dbReference>
<dbReference type="RefSeq" id="WP_189628804.1">
    <property type="nucleotide sequence ID" value="NZ_BNAG01000001.1"/>
</dbReference>
<sequence>MKIISYNVNGIRAAINKGFKEWLAEANPDILCLQELKAMPDQVENFYEEMGYYMYWENAEKKGYSGVAILSKTKPNHVEHGCGNETYDNEGRVIRADFNDFSVMSVYMPSGTSGDIRQDFKYQWLDFFQDYVDDLRKQIPNLIISGDYNIAHKEIDIHNPVSNKNSSGFLPEERAWLTKYVDSGFIDTFRVFNQEPHQYSWWSYRANARANNKGWRIDYHMATSPLKDRLKNAYIMPEAKHSDHCPIVLEID</sequence>
<organism evidence="7 8">
    <name type="scientific">Roseivirga thermotolerans</name>
    <dbReference type="NCBI Taxonomy" id="1758176"/>
    <lineage>
        <taxon>Bacteria</taxon>
        <taxon>Pseudomonadati</taxon>
        <taxon>Bacteroidota</taxon>
        <taxon>Cytophagia</taxon>
        <taxon>Cytophagales</taxon>
        <taxon>Roseivirgaceae</taxon>
        <taxon>Roseivirga</taxon>
    </lineage>
</organism>
<dbReference type="Proteomes" id="UP000658258">
    <property type="component" value="Unassembled WGS sequence"/>
</dbReference>
<dbReference type="PANTHER" id="PTHR22748">
    <property type="entry name" value="AP ENDONUCLEASE"/>
    <property type="match status" value="1"/>
</dbReference>
<evidence type="ECO:0000313" key="8">
    <source>
        <dbReference type="Proteomes" id="UP000658258"/>
    </source>
</evidence>
<keyword evidence="4" id="KW-0378">Hydrolase</keyword>
<dbReference type="InterPro" id="IPR005135">
    <property type="entry name" value="Endo/exonuclease/phosphatase"/>
</dbReference>
<evidence type="ECO:0000256" key="5">
    <source>
        <dbReference type="ARBA" id="ARBA00022842"/>
    </source>
</evidence>
<accession>A0ABQ3I192</accession>
<dbReference type="EMBL" id="BNAG01000001">
    <property type="protein sequence ID" value="GHE54957.1"/>
    <property type="molecule type" value="Genomic_DNA"/>
</dbReference>
<evidence type="ECO:0000256" key="2">
    <source>
        <dbReference type="ARBA" id="ARBA00007092"/>
    </source>
</evidence>
<evidence type="ECO:0000256" key="3">
    <source>
        <dbReference type="ARBA" id="ARBA00022723"/>
    </source>
</evidence>
<protein>
    <submittedName>
        <fullName evidence="7">Exodeoxyribonuclease</fullName>
    </submittedName>
</protein>
<dbReference type="SUPFAM" id="SSF56219">
    <property type="entry name" value="DNase I-like"/>
    <property type="match status" value="1"/>
</dbReference>
<keyword evidence="5" id="KW-0460">Magnesium</keyword>